<dbReference type="PANTHER" id="PTHR30008:SF0">
    <property type="entry name" value="EXODEOXYRIBONUCLEASE 7 LARGE SUBUNIT"/>
    <property type="match status" value="1"/>
</dbReference>
<reference evidence="9" key="1">
    <citation type="journal article" date="2011" name="Environ. Microbiol.">
        <title>Genomic insights into the metabolic potential of the polycyclic aromatic hydrocarbon degrading sulfate-reducing Deltaproteobacterium N47.</title>
        <authorList>
            <person name="Bergmann F."/>
            <person name="Selesi D."/>
            <person name="Weinmaier T."/>
            <person name="Tischler P."/>
            <person name="Rattei T."/>
            <person name="Meckenstock R.U."/>
        </authorList>
    </citation>
    <scope>NUCLEOTIDE SEQUENCE</scope>
</reference>
<evidence type="ECO:0000313" key="9">
    <source>
        <dbReference type="EMBL" id="CBX31344.1"/>
    </source>
</evidence>
<comment type="similarity">
    <text evidence="5 6">Belongs to the XseA family.</text>
</comment>
<dbReference type="HAMAP" id="MF_00378">
    <property type="entry name" value="Exonuc_7_L"/>
    <property type="match status" value="1"/>
</dbReference>
<evidence type="ECO:0000256" key="5">
    <source>
        <dbReference type="HAMAP-Rule" id="MF_00378"/>
    </source>
</evidence>
<dbReference type="PANTHER" id="PTHR30008">
    <property type="entry name" value="EXODEOXYRIBONUCLEASE 7 LARGE SUBUNIT"/>
    <property type="match status" value="1"/>
</dbReference>
<dbReference type="GO" id="GO:0003676">
    <property type="term" value="F:nucleic acid binding"/>
    <property type="evidence" value="ECO:0007669"/>
    <property type="project" value="InterPro"/>
</dbReference>
<name>E1YJ90_9BACT</name>
<dbReference type="InterPro" id="IPR003753">
    <property type="entry name" value="Exonuc_VII_L"/>
</dbReference>
<evidence type="ECO:0000256" key="1">
    <source>
        <dbReference type="ARBA" id="ARBA00022490"/>
    </source>
</evidence>
<comment type="function">
    <text evidence="5">Bidirectionally degrades single-stranded DNA into large acid-insoluble oligonucleotides, which are then degraded further into small acid-soluble oligonucleotides.</text>
</comment>
<sequence length="447" mass="50668">MEIKIYSVTELTSELKNLIEEKYPLVWVFGQISNLSTPFSGHFYFTLKDESARINAIIFKGQRKNLKFTPENGMSVIGFGRLGLYETKGSYQVIFEYLEPKGIGSLQIAYEQLKAKLSSEGLFDSKYKKKLPFLPENICIITSPTGSVLYDIINIISRRYPSVNLKIIPVSVQGIFSENEIVSAIKLLNKYCCSDVAIIARGGGSLEELHAFNSESVARAIFESKIPIISAIGHETDYTISDFVSDYRAPTPSAAAEIVVPLKNDLLIKNQKLYLSLKSGMEKILNNHRNNLNKISKRIKDPKSKLYDLILKNDDLTKRLVRSEINYINQLKERTVWKIDKLNNNNPLRYILIYNDKVKIIVTNLYKSINIKLNNSKNKLNEFSAKLSVLNPKGILKRGYSIARTIPGKNIITDSNNVEIAQQIEVIVNEGSLICRVERKIYGKDNI</sequence>
<keyword evidence="1 5" id="KW-0963">Cytoplasm</keyword>
<dbReference type="GO" id="GO:0009318">
    <property type="term" value="C:exodeoxyribonuclease VII complex"/>
    <property type="evidence" value="ECO:0007669"/>
    <property type="project" value="UniProtKB-UniRule"/>
</dbReference>
<feature type="domain" description="OB-fold nucleic acid binding" evidence="8">
    <location>
        <begin position="6"/>
        <end position="98"/>
    </location>
</feature>
<evidence type="ECO:0000256" key="4">
    <source>
        <dbReference type="ARBA" id="ARBA00022839"/>
    </source>
</evidence>
<dbReference type="InterPro" id="IPR020579">
    <property type="entry name" value="Exonuc_VII_lsu_C"/>
</dbReference>
<proteinExistence type="inferred from homology"/>
<dbReference type="GO" id="GO:0006308">
    <property type="term" value="P:DNA catabolic process"/>
    <property type="evidence" value="ECO:0007669"/>
    <property type="project" value="UniProtKB-UniRule"/>
</dbReference>
<accession>E1YJ90</accession>
<comment type="subunit">
    <text evidence="5">Heterooligomer composed of large and small subunits.</text>
</comment>
<feature type="domain" description="Exonuclease VII large subunit C-terminal" evidence="7">
    <location>
        <begin position="122"/>
        <end position="435"/>
    </location>
</feature>
<evidence type="ECO:0000259" key="7">
    <source>
        <dbReference type="Pfam" id="PF02601"/>
    </source>
</evidence>
<dbReference type="Pfam" id="PF02601">
    <property type="entry name" value="Exonuc_VII_L"/>
    <property type="match status" value="1"/>
</dbReference>
<dbReference type="EC" id="3.1.11.6" evidence="5"/>
<dbReference type="AlphaFoldDB" id="E1YJ90"/>
<gene>
    <name evidence="5" type="primary">xseA</name>
    <name evidence="9" type="ORF">N47_E48560</name>
</gene>
<dbReference type="CDD" id="cd04489">
    <property type="entry name" value="ExoVII_LU_OBF"/>
    <property type="match status" value="1"/>
</dbReference>
<dbReference type="NCBIfam" id="TIGR00237">
    <property type="entry name" value="xseA"/>
    <property type="match status" value="1"/>
</dbReference>
<comment type="subcellular location">
    <subcellularLocation>
        <location evidence="5 6">Cytoplasm</location>
    </subcellularLocation>
</comment>
<dbReference type="GO" id="GO:0008855">
    <property type="term" value="F:exodeoxyribonuclease VII activity"/>
    <property type="evidence" value="ECO:0007669"/>
    <property type="project" value="UniProtKB-UniRule"/>
</dbReference>
<keyword evidence="4 5" id="KW-0269">Exonuclease</keyword>
<dbReference type="Pfam" id="PF13742">
    <property type="entry name" value="tRNA_anti_2"/>
    <property type="match status" value="1"/>
</dbReference>
<evidence type="ECO:0000259" key="8">
    <source>
        <dbReference type="Pfam" id="PF13742"/>
    </source>
</evidence>
<keyword evidence="3 5" id="KW-0378">Hydrolase</keyword>
<evidence type="ECO:0000256" key="3">
    <source>
        <dbReference type="ARBA" id="ARBA00022801"/>
    </source>
</evidence>
<protein>
    <recommendedName>
        <fullName evidence="5">Exodeoxyribonuclease 7 large subunit</fullName>
        <ecNumber evidence="5">3.1.11.6</ecNumber>
    </recommendedName>
    <alternativeName>
        <fullName evidence="5">Exodeoxyribonuclease VII large subunit</fullName>
        <shortName evidence="5">Exonuclease VII large subunit</shortName>
    </alternativeName>
</protein>
<dbReference type="InterPro" id="IPR025824">
    <property type="entry name" value="OB-fold_nuc-bd_dom"/>
</dbReference>
<dbReference type="GO" id="GO:0005737">
    <property type="term" value="C:cytoplasm"/>
    <property type="evidence" value="ECO:0007669"/>
    <property type="project" value="UniProtKB-SubCell"/>
</dbReference>
<keyword evidence="2 5" id="KW-0540">Nuclease</keyword>
<comment type="catalytic activity">
    <reaction evidence="5 6">
        <text>Exonucleolytic cleavage in either 5'- to 3'- or 3'- to 5'-direction to yield nucleoside 5'-phosphates.</text>
        <dbReference type="EC" id="3.1.11.6"/>
    </reaction>
</comment>
<dbReference type="EMBL" id="FR695877">
    <property type="protein sequence ID" value="CBX31344.1"/>
    <property type="molecule type" value="Genomic_DNA"/>
</dbReference>
<evidence type="ECO:0000256" key="6">
    <source>
        <dbReference type="RuleBase" id="RU004355"/>
    </source>
</evidence>
<organism evidence="9">
    <name type="scientific">uncultured Desulfobacterium sp</name>
    <dbReference type="NCBI Taxonomy" id="201089"/>
    <lineage>
        <taxon>Bacteria</taxon>
        <taxon>Pseudomonadati</taxon>
        <taxon>Thermodesulfobacteriota</taxon>
        <taxon>Desulfobacteria</taxon>
        <taxon>Desulfobacterales</taxon>
        <taxon>Desulfobacteriaceae</taxon>
        <taxon>Desulfobacterium</taxon>
        <taxon>environmental samples</taxon>
    </lineage>
</organism>
<evidence type="ECO:0000256" key="2">
    <source>
        <dbReference type="ARBA" id="ARBA00022722"/>
    </source>
</evidence>